<protein>
    <submittedName>
        <fullName evidence="2">Uncharacterized protein</fullName>
    </submittedName>
</protein>
<accession>A0A388M8R0</accession>
<evidence type="ECO:0000313" key="3">
    <source>
        <dbReference type="Proteomes" id="UP000265515"/>
    </source>
</evidence>
<keyword evidence="3" id="KW-1185">Reference proteome</keyword>
<evidence type="ECO:0000256" key="1">
    <source>
        <dbReference type="SAM" id="MobiDB-lite"/>
    </source>
</evidence>
<dbReference type="AlphaFoldDB" id="A0A388M8R0"/>
<feature type="compositionally biased region" description="Basic and acidic residues" evidence="1">
    <location>
        <begin position="163"/>
        <end position="175"/>
    </location>
</feature>
<gene>
    <name evidence="2" type="ORF">CBR_g51544</name>
</gene>
<dbReference type="Proteomes" id="UP000265515">
    <property type="component" value="Unassembled WGS sequence"/>
</dbReference>
<reference evidence="2 3" key="1">
    <citation type="journal article" date="2018" name="Cell">
        <title>The Chara Genome: Secondary Complexity and Implications for Plant Terrestrialization.</title>
        <authorList>
            <person name="Nishiyama T."/>
            <person name="Sakayama H."/>
            <person name="Vries J.D."/>
            <person name="Buschmann H."/>
            <person name="Saint-Marcoux D."/>
            <person name="Ullrich K.K."/>
            <person name="Haas F.B."/>
            <person name="Vanderstraeten L."/>
            <person name="Becker D."/>
            <person name="Lang D."/>
            <person name="Vosolsobe S."/>
            <person name="Rombauts S."/>
            <person name="Wilhelmsson P.K.I."/>
            <person name="Janitza P."/>
            <person name="Kern R."/>
            <person name="Heyl A."/>
            <person name="Rumpler F."/>
            <person name="Villalobos L.I.A.C."/>
            <person name="Clay J.M."/>
            <person name="Skokan R."/>
            <person name="Toyoda A."/>
            <person name="Suzuki Y."/>
            <person name="Kagoshima H."/>
            <person name="Schijlen E."/>
            <person name="Tajeshwar N."/>
            <person name="Catarino B."/>
            <person name="Hetherington A.J."/>
            <person name="Saltykova A."/>
            <person name="Bonnot C."/>
            <person name="Breuninger H."/>
            <person name="Symeonidi A."/>
            <person name="Radhakrishnan G.V."/>
            <person name="Van Nieuwerburgh F."/>
            <person name="Deforce D."/>
            <person name="Chang C."/>
            <person name="Karol K.G."/>
            <person name="Hedrich R."/>
            <person name="Ulvskov P."/>
            <person name="Glockner G."/>
            <person name="Delwiche C.F."/>
            <person name="Petrasek J."/>
            <person name="Van de Peer Y."/>
            <person name="Friml J."/>
            <person name="Beilby M."/>
            <person name="Dolan L."/>
            <person name="Kohara Y."/>
            <person name="Sugano S."/>
            <person name="Fujiyama A."/>
            <person name="Delaux P.-M."/>
            <person name="Quint M."/>
            <person name="TheiBen G."/>
            <person name="Hagemann M."/>
            <person name="Harholt J."/>
            <person name="Dunand C."/>
            <person name="Zachgo S."/>
            <person name="Langdale J."/>
            <person name="Maumus F."/>
            <person name="Straeten D.V.D."/>
            <person name="Gould S.B."/>
            <person name="Rensing S.A."/>
        </authorList>
    </citation>
    <scope>NUCLEOTIDE SEQUENCE [LARGE SCALE GENOMIC DNA]</scope>
    <source>
        <strain evidence="2 3">S276</strain>
    </source>
</reference>
<feature type="compositionally biased region" description="Low complexity" evidence="1">
    <location>
        <begin position="31"/>
        <end position="42"/>
    </location>
</feature>
<feature type="region of interest" description="Disordered" evidence="1">
    <location>
        <begin position="1"/>
        <end position="175"/>
    </location>
</feature>
<feature type="compositionally biased region" description="Basic and acidic residues" evidence="1">
    <location>
        <begin position="1"/>
        <end position="10"/>
    </location>
</feature>
<proteinExistence type="predicted"/>
<dbReference type="Gramene" id="GBG90940">
    <property type="protein sequence ID" value="GBG90940"/>
    <property type="gene ID" value="CBR_g51544"/>
</dbReference>
<organism evidence="2 3">
    <name type="scientific">Chara braunii</name>
    <name type="common">Braun's stonewort</name>
    <dbReference type="NCBI Taxonomy" id="69332"/>
    <lineage>
        <taxon>Eukaryota</taxon>
        <taxon>Viridiplantae</taxon>
        <taxon>Streptophyta</taxon>
        <taxon>Charophyceae</taxon>
        <taxon>Charales</taxon>
        <taxon>Characeae</taxon>
        <taxon>Chara</taxon>
    </lineage>
</organism>
<sequence length="175" mass="19546">MHDKLGHDGQRVQSHSELAVEDGERGAMGPSSLDGSSLLSESRLAEQPTQPEGSLTAQLYDMESPRMQMRQEVSQPSPMDMETKRVETEVLGLDREGLTEDMQTQRVETSPLDFGDTPRRDGDQTEAGMRGHIEADTEHTQDASPTHEEESLPESRGPIGYEPVRRDAWLAEEMR</sequence>
<name>A0A388M8R0_CHABU</name>
<evidence type="ECO:0000313" key="2">
    <source>
        <dbReference type="EMBL" id="GBG90940.1"/>
    </source>
</evidence>
<comment type="caution">
    <text evidence="2">The sequence shown here is derived from an EMBL/GenBank/DDBJ whole genome shotgun (WGS) entry which is preliminary data.</text>
</comment>
<feature type="compositionally biased region" description="Basic and acidic residues" evidence="1">
    <location>
        <begin position="81"/>
        <end position="98"/>
    </location>
</feature>
<dbReference type="EMBL" id="BFEA01000855">
    <property type="protein sequence ID" value="GBG90940.1"/>
    <property type="molecule type" value="Genomic_DNA"/>
</dbReference>
<feature type="compositionally biased region" description="Basic and acidic residues" evidence="1">
    <location>
        <begin position="116"/>
        <end position="150"/>
    </location>
</feature>
<feature type="compositionally biased region" description="Polar residues" evidence="1">
    <location>
        <begin position="47"/>
        <end position="57"/>
    </location>
</feature>